<accession>A0A9E8SF92</accession>
<evidence type="ECO:0000313" key="2">
    <source>
        <dbReference type="Proteomes" id="UP001164705"/>
    </source>
</evidence>
<dbReference type="AlphaFoldDB" id="A0A9E8SF92"/>
<dbReference type="EMBL" id="CP113088">
    <property type="protein sequence ID" value="WAC03154.1"/>
    <property type="molecule type" value="Genomic_DNA"/>
</dbReference>
<evidence type="ECO:0000313" key="1">
    <source>
        <dbReference type="EMBL" id="WAC03154.1"/>
    </source>
</evidence>
<gene>
    <name evidence="1" type="ORF">N7U66_05960</name>
</gene>
<dbReference type="Proteomes" id="UP001164705">
    <property type="component" value="Chromosome"/>
</dbReference>
<proteinExistence type="predicted"/>
<dbReference type="KEGG" id="lnu:N7U66_05960"/>
<reference evidence="1" key="1">
    <citation type="submission" date="2022-11" db="EMBL/GenBank/DDBJ databases">
        <title>Lacinutrix neustonica HL-RS19T sp. nov., isolated from the surface microlayer sample of brackish Lake Shihwa.</title>
        <authorList>
            <person name="Choi J.Y."/>
            <person name="Hwang C.Y."/>
        </authorList>
    </citation>
    <scope>NUCLEOTIDE SEQUENCE</scope>
    <source>
        <strain evidence="1">HL-RS19</strain>
    </source>
</reference>
<keyword evidence="2" id="KW-1185">Reference proteome</keyword>
<organism evidence="1 2">
    <name type="scientific">Lacinutrix neustonica</name>
    <dbReference type="NCBI Taxonomy" id="2980107"/>
    <lineage>
        <taxon>Bacteria</taxon>
        <taxon>Pseudomonadati</taxon>
        <taxon>Bacteroidota</taxon>
        <taxon>Flavobacteriia</taxon>
        <taxon>Flavobacteriales</taxon>
        <taxon>Flavobacteriaceae</taxon>
        <taxon>Lacinutrix</taxon>
    </lineage>
</organism>
<sequence>MEDYPFKSLVTLGHVRKACAPFESRGNMSKWKSVLNDKDLLSTHKGMLLHLGGIDVDGAYRVINKKGEVEPRIHDLSFTHTFGLRPYSYGLQACNTTSEIMVHSWLSAAIHDHEEIAPETLSKMYNKIEE</sequence>
<dbReference type="RefSeq" id="WP_267677728.1">
    <property type="nucleotide sequence ID" value="NZ_CP113088.1"/>
</dbReference>
<name>A0A9E8SF92_9FLAO</name>
<protein>
    <submittedName>
        <fullName evidence="1">Uncharacterized protein</fullName>
    </submittedName>
</protein>